<dbReference type="Proteomes" id="UP000546213">
    <property type="component" value="Unassembled WGS sequence"/>
</dbReference>
<evidence type="ECO:0000256" key="1">
    <source>
        <dbReference type="SAM" id="MobiDB-lite"/>
    </source>
</evidence>
<comment type="caution">
    <text evidence="2">The sequence shown here is derived from an EMBL/GenBank/DDBJ whole genome shotgun (WGS) entry which is preliminary data.</text>
</comment>
<organism evidence="2 3">
    <name type="scientific">Fusarium pseudocircinatum</name>
    <dbReference type="NCBI Taxonomy" id="56676"/>
    <lineage>
        <taxon>Eukaryota</taxon>
        <taxon>Fungi</taxon>
        <taxon>Dikarya</taxon>
        <taxon>Ascomycota</taxon>
        <taxon>Pezizomycotina</taxon>
        <taxon>Sordariomycetes</taxon>
        <taxon>Hypocreomycetidae</taxon>
        <taxon>Hypocreales</taxon>
        <taxon>Nectriaceae</taxon>
        <taxon>Fusarium</taxon>
        <taxon>Fusarium fujikuroi species complex</taxon>
    </lineage>
</organism>
<accession>A0A8H5NWD3</accession>
<feature type="compositionally biased region" description="Basic residues" evidence="1">
    <location>
        <begin position="105"/>
        <end position="121"/>
    </location>
</feature>
<gene>
    <name evidence="2" type="ORF">FPCIR_10312</name>
</gene>
<evidence type="ECO:0000313" key="3">
    <source>
        <dbReference type="Proteomes" id="UP000546213"/>
    </source>
</evidence>
<reference evidence="2 3" key="1">
    <citation type="submission" date="2020-05" db="EMBL/GenBank/DDBJ databases">
        <title>Identification and distribution of gene clusters putatively required for synthesis of sphingolipid metabolism inhibitors in phylogenetically diverse species of the filamentous fungus Fusarium.</title>
        <authorList>
            <person name="Kim H.-S."/>
            <person name="Busman M."/>
            <person name="Brown D.W."/>
            <person name="Divon H."/>
            <person name="Uhlig S."/>
            <person name="Proctor R.H."/>
        </authorList>
    </citation>
    <scope>NUCLEOTIDE SEQUENCE [LARGE SCALE GENOMIC DNA]</scope>
    <source>
        <strain evidence="2 3">NRRL 36939</strain>
    </source>
</reference>
<name>A0A8H5NWD3_9HYPO</name>
<keyword evidence="3" id="KW-1185">Reference proteome</keyword>
<feature type="region of interest" description="Disordered" evidence="1">
    <location>
        <begin position="228"/>
        <end position="251"/>
    </location>
</feature>
<protein>
    <submittedName>
        <fullName evidence="2">Uncharacterized protein</fullName>
    </submittedName>
</protein>
<proteinExistence type="predicted"/>
<sequence>MPPDFRNLDSDTVSGDPQASDDSSPPTFPQRAIEEPLSSPPISSDQSPTQFPDTPRPSPYEQNTGHQRRSTTSIGGRLAAPPRRFPVINSRRDSQRSVDSTPNRVVRRRRRMGTTRDHRRSGSFLQDVSSVENLSRAISGVRQTGQSERGDRLHPGTHPPQMLSRINCPFQVRSRRDPSTRTVLFPIPEHHVIGQSIHTPGPQTFHPPANRGTAPLAELMPELSRLSIDSQASTNSRSTEHDTQPSIRPNRLRYPGHVLYCDCSVCDMLNEPYSP</sequence>
<feature type="compositionally biased region" description="Polar residues" evidence="1">
    <location>
        <begin position="60"/>
        <end position="74"/>
    </location>
</feature>
<feature type="compositionally biased region" description="Polar residues" evidence="1">
    <location>
        <begin position="228"/>
        <end position="237"/>
    </location>
</feature>
<feature type="region of interest" description="Disordered" evidence="1">
    <location>
        <begin position="1"/>
        <end position="124"/>
    </location>
</feature>
<dbReference type="EMBL" id="JAAOAS010000298">
    <property type="protein sequence ID" value="KAF5581137.1"/>
    <property type="molecule type" value="Genomic_DNA"/>
</dbReference>
<dbReference type="AlphaFoldDB" id="A0A8H5NWD3"/>
<evidence type="ECO:0000313" key="2">
    <source>
        <dbReference type="EMBL" id="KAF5581137.1"/>
    </source>
</evidence>
<feature type="compositionally biased region" description="Polar residues" evidence="1">
    <location>
        <begin position="10"/>
        <end position="25"/>
    </location>
</feature>
<feature type="region of interest" description="Disordered" evidence="1">
    <location>
        <begin position="138"/>
        <end position="164"/>
    </location>
</feature>
<feature type="compositionally biased region" description="Low complexity" evidence="1">
    <location>
        <begin position="35"/>
        <end position="44"/>
    </location>
</feature>
<dbReference type="OrthoDB" id="5095611at2759"/>